<evidence type="ECO:0000259" key="1">
    <source>
        <dbReference type="Pfam" id="PF08676"/>
    </source>
</evidence>
<dbReference type="GO" id="GO:0005524">
    <property type="term" value="F:ATP binding"/>
    <property type="evidence" value="ECO:0007669"/>
    <property type="project" value="InterPro"/>
</dbReference>
<dbReference type="Proteomes" id="UP000095287">
    <property type="component" value="Unplaced"/>
</dbReference>
<dbReference type="GO" id="GO:0016887">
    <property type="term" value="F:ATP hydrolysis activity"/>
    <property type="evidence" value="ECO:0007669"/>
    <property type="project" value="InterPro"/>
</dbReference>
<proteinExistence type="predicted"/>
<dbReference type="SUPFAM" id="SSF118116">
    <property type="entry name" value="DNA mismatch repair protein MutL"/>
    <property type="match status" value="1"/>
</dbReference>
<dbReference type="InterPro" id="IPR042120">
    <property type="entry name" value="MutL_C_dimsub"/>
</dbReference>
<dbReference type="GO" id="GO:0032389">
    <property type="term" value="C:MutLalpha complex"/>
    <property type="evidence" value="ECO:0007669"/>
    <property type="project" value="TreeGrafter"/>
</dbReference>
<evidence type="ECO:0000313" key="3">
    <source>
        <dbReference type="WBParaSite" id="L893_g22675.t1"/>
    </source>
</evidence>
<dbReference type="WBParaSite" id="L893_g22675.t1">
    <property type="protein sequence ID" value="L893_g22675.t1"/>
    <property type="gene ID" value="L893_g22675"/>
</dbReference>
<name>A0A1I7Z498_9BILA</name>
<keyword evidence="2" id="KW-1185">Reference proteome</keyword>
<dbReference type="InterPro" id="IPR038973">
    <property type="entry name" value="MutL/Mlh/Pms-like"/>
</dbReference>
<dbReference type="GO" id="GO:0140664">
    <property type="term" value="F:ATP-dependent DNA damage sensor activity"/>
    <property type="evidence" value="ECO:0007669"/>
    <property type="project" value="InterPro"/>
</dbReference>
<dbReference type="GO" id="GO:0006298">
    <property type="term" value="P:mismatch repair"/>
    <property type="evidence" value="ECO:0007669"/>
    <property type="project" value="InterPro"/>
</dbReference>
<protein>
    <submittedName>
        <fullName evidence="3">MutL_C domain-containing protein</fullName>
    </submittedName>
</protein>
<evidence type="ECO:0000313" key="2">
    <source>
        <dbReference type="Proteomes" id="UP000095287"/>
    </source>
</evidence>
<reference evidence="3" key="1">
    <citation type="submission" date="2016-11" db="UniProtKB">
        <authorList>
            <consortium name="WormBaseParasite"/>
        </authorList>
    </citation>
    <scope>IDENTIFICATION</scope>
</reference>
<dbReference type="Gene3D" id="3.30.1540.20">
    <property type="entry name" value="MutL, C-terminal domain, dimerisation subdomain"/>
    <property type="match status" value="1"/>
</dbReference>
<dbReference type="InterPro" id="IPR014790">
    <property type="entry name" value="MutL_C"/>
</dbReference>
<dbReference type="AlphaFoldDB" id="A0A1I7Z498"/>
<accession>A0A1I7Z498</accession>
<sequence length="112" mass="12935">MRVIGQFNKGFIISRLGPDIFILDQHACDEKYNFERLQKSAKVQTQMLLKSVILPLCPITRQFRPQFLDIGALQEAHLRDNLNIFLRNGFDFVFFDNGLNVHTKDLLVSGLI</sequence>
<dbReference type="Pfam" id="PF08676">
    <property type="entry name" value="MutL_C"/>
    <property type="match status" value="1"/>
</dbReference>
<organism evidence="2 3">
    <name type="scientific">Steinernema glaseri</name>
    <dbReference type="NCBI Taxonomy" id="37863"/>
    <lineage>
        <taxon>Eukaryota</taxon>
        <taxon>Metazoa</taxon>
        <taxon>Ecdysozoa</taxon>
        <taxon>Nematoda</taxon>
        <taxon>Chromadorea</taxon>
        <taxon>Rhabditida</taxon>
        <taxon>Tylenchina</taxon>
        <taxon>Panagrolaimomorpha</taxon>
        <taxon>Strongyloidoidea</taxon>
        <taxon>Steinernematidae</taxon>
        <taxon>Steinernema</taxon>
    </lineage>
</organism>
<feature type="domain" description="MutL C-terminal dimerisation" evidence="1">
    <location>
        <begin position="4"/>
        <end position="56"/>
    </location>
</feature>
<dbReference type="PANTHER" id="PTHR10073:SF52">
    <property type="entry name" value="MISMATCH REPAIR ENDONUCLEASE PMS2"/>
    <property type="match status" value="1"/>
</dbReference>
<dbReference type="InterPro" id="IPR037198">
    <property type="entry name" value="MutL_C_sf"/>
</dbReference>
<dbReference type="PANTHER" id="PTHR10073">
    <property type="entry name" value="DNA MISMATCH REPAIR PROTEIN MLH, PMS, MUTL"/>
    <property type="match status" value="1"/>
</dbReference>